<comment type="caution">
    <text evidence="2">The sequence shown here is derived from an EMBL/GenBank/DDBJ whole genome shotgun (WGS) entry which is preliminary data.</text>
</comment>
<reference evidence="2" key="1">
    <citation type="journal article" date="2023" name="GigaByte">
        <title>Genome assembly of the bearded iris, Iris pallida Lam.</title>
        <authorList>
            <person name="Bruccoleri R.E."/>
            <person name="Oakeley E.J."/>
            <person name="Faust A.M.E."/>
            <person name="Altorfer M."/>
            <person name="Dessus-Babus S."/>
            <person name="Burckhardt D."/>
            <person name="Oertli M."/>
            <person name="Naumann U."/>
            <person name="Petersen F."/>
            <person name="Wong J."/>
        </authorList>
    </citation>
    <scope>NUCLEOTIDE SEQUENCE</scope>
    <source>
        <strain evidence="2">GSM-AAB239-AS_SAM_17_03QT</strain>
    </source>
</reference>
<feature type="region of interest" description="Disordered" evidence="1">
    <location>
        <begin position="27"/>
        <end position="50"/>
    </location>
</feature>
<keyword evidence="3" id="KW-1185">Reference proteome</keyword>
<evidence type="ECO:0000313" key="2">
    <source>
        <dbReference type="EMBL" id="KAJ6848800.1"/>
    </source>
</evidence>
<dbReference type="AlphaFoldDB" id="A0AAX6I642"/>
<protein>
    <submittedName>
        <fullName evidence="2">Uncharacterized protein</fullName>
    </submittedName>
</protein>
<reference evidence="2" key="2">
    <citation type="submission" date="2023-04" db="EMBL/GenBank/DDBJ databases">
        <authorList>
            <person name="Bruccoleri R.E."/>
            <person name="Oakeley E.J."/>
            <person name="Faust A.-M."/>
            <person name="Dessus-Babus S."/>
            <person name="Altorfer M."/>
            <person name="Burckhardt D."/>
            <person name="Oertli M."/>
            <person name="Naumann U."/>
            <person name="Petersen F."/>
            <person name="Wong J."/>
        </authorList>
    </citation>
    <scope>NUCLEOTIDE SEQUENCE</scope>
    <source>
        <strain evidence="2">GSM-AAB239-AS_SAM_17_03QT</strain>
        <tissue evidence="2">Leaf</tissue>
    </source>
</reference>
<sequence>MSKYAAYYGEAPHVDISPIQPTNVIEDTDMINGNMPQEEDGIADESKMEK</sequence>
<dbReference type="Proteomes" id="UP001140949">
    <property type="component" value="Unassembled WGS sequence"/>
</dbReference>
<evidence type="ECO:0000256" key="1">
    <source>
        <dbReference type="SAM" id="MobiDB-lite"/>
    </source>
</evidence>
<name>A0AAX6I642_IRIPA</name>
<gene>
    <name evidence="2" type="ORF">M6B38_272380</name>
</gene>
<accession>A0AAX6I642</accession>
<evidence type="ECO:0000313" key="3">
    <source>
        <dbReference type="Proteomes" id="UP001140949"/>
    </source>
</evidence>
<dbReference type="EMBL" id="JANAVB010004399">
    <property type="protein sequence ID" value="KAJ6848800.1"/>
    <property type="molecule type" value="Genomic_DNA"/>
</dbReference>
<organism evidence="2 3">
    <name type="scientific">Iris pallida</name>
    <name type="common">Sweet iris</name>
    <dbReference type="NCBI Taxonomy" id="29817"/>
    <lineage>
        <taxon>Eukaryota</taxon>
        <taxon>Viridiplantae</taxon>
        <taxon>Streptophyta</taxon>
        <taxon>Embryophyta</taxon>
        <taxon>Tracheophyta</taxon>
        <taxon>Spermatophyta</taxon>
        <taxon>Magnoliopsida</taxon>
        <taxon>Liliopsida</taxon>
        <taxon>Asparagales</taxon>
        <taxon>Iridaceae</taxon>
        <taxon>Iridoideae</taxon>
        <taxon>Irideae</taxon>
        <taxon>Iris</taxon>
    </lineage>
</organism>
<proteinExistence type="predicted"/>